<dbReference type="Gene3D" id="3.40.190.10">
    <property type="entry name" value="Periplasmic binding protein-like II"/>
    <property type="match status" value="1"/>
</dbReference>
<dbReference type="PANTHER" id="PTHR35841:SF1">
    <property type="entry name" value="PHOSPHONATES-BINDING PERIPLASMIC PROTEIN"/>
    <property type="match status" value="1"/>
</dbReference>
<feature type="compositionally biased region" description="Basic and acidic residues" evidence="1">
    <location>
        <begin position="1"/>
        <end position="16"/>
    </location>
</feature>
<sequence>MDKKSQSVKSESKEQRPTQSAPSLPSRKINESAVQAVSVPTAKKFVSASSSALPTLTEKPDVKISAAAAVVSPVVRASVASSVVSKEDIDNDAPIKDVKTKSTAAEQTNREQKIVSEKPKRLPVIEPTPSKPVDPAVPRTRAPPPAPSFAERPLVLATHLVPSLPVGLFEVVAEAIEAAVNRPVVIVHEARRDRPVAKEVVDIAILPTDSSWEDGRLLPIGFVFEHRLNKDFSPAVYADVVVATDRAPHVEELLDLRGHRCALPDRRSSRGVSALLFNYLRLKGEGPSFFGNTLDASSHVSALQMVAGKQVEVCVLESPVIRFHRKTLPGVYSLHILSSLGPLPPYKIFANKRMPPETVDKIEKYLLQIRQDTEWLEKFTPYSVLGFAEYSNKLGEIPEIKSVPTSAPYY</sequence>
<name>A0ABD2W6J9_9HYME</name>
<proteinExistence type="predicted"/>
<evidence type="ECO:0000256" key="1">
    <source>
        <dbReference type="SAM" id="MobiDB-lite"/>
    </source>
</evidence>
<feature type="region of interest" description="Disordered" evidence="1">
    <location>
        <begin position="94"/>
        <end position="145"/>
    </location>
</feature>
<dbReference type="Proteomes" id="UP001627154">
    <property type="component" value="Unassembled WGS sequence"/>
</dbReference>
<evidence type="ECO:0000313" key="2">
    <source>
        <dbReference type="EMBL" id="KAL3388548.1"/>
    </source>
</evidence>
<dbReference type="PANTHER" id="PTHR35841">
    <property type="entry name" value="PHOSPHONATES-BINDING PERIPLASMIC PROTEIN"/>
    <property type="match status" value="1"/>
</dbReference>
<comment type="caution">
    <text evidence="2">The sequence shown here is derived from an EMBL/GenBank/DDBJ whole genome shotgun (WGS) entry which is preliminary data.</text>
</comment>
<evidence type="ECO:0008006" key="4">
    <source>
        <dbReference type="Google" id="ProtNLM"/>
    </source>
</evidence>
<organism evidence="2 3">
    <name type="scientific">Trichogramma kaykai</name>
    <dbReference type="NCBI Taxonomy" id="54128"/>
    <lineage>
        <taxon>Eukaryota</taxon>
        <taxon>Metazoa</taxon>
        <taxon>Ecdysozoa</taxon>
        <taxon>Arthropoda</taxon>
        <taxon>Hexapoda</taxon>
        <taxon>Insecta</taxon>
        <taxon>Pterygota</taxon>
        <taxon>Neoptera</taxon>
        <taxon>Endopterygota</taxon>
        <taxon>Hymenoptera</taxon>
        <taxon>Apocrita</taxon>
        <taxon>Proctotrupomorpha</taxon>
        <taxon>Chalcidoidea</taxon>
        <taxon>Trichogrammatidae</taxon>
        <taxon>Trichogramma</taxon>
    </lineage>
</organism>
<dbReference type="AlphaFoldDB" id="A0ABD2W6J9"/>
<evidence type="ECO:0000313" key="3">
    <source>
        <dbReference type="Proteomes" id="UP001627154"/>
    </source>
</evidence>
<feature type="region of interest" description="Disordered" evidence="1">
    <location>
        <begin position="1"/>
        <end position="32"/>
    </location>
</feature>
<protein>
    <recommendedName>
        <fullName evidence="4">PBP domain-containing protein</fullName>
    </recommendedName>
</protein>
<gene>
    <name evidence="2" type="ORF">TKK_016270</name>
</gene>
<feature type="compositionally biased region" description="Basic and acidic residues" evidence="1">
    <location>
        <begin position="108"/>
        <end position="120"/>
    </location>
</feature>
<dbReference type="EMBL" id="JBJJXI010000129">
    <property type="protein sequence ID" value="KAL3388548.1"/>
    <property type="molecule type" value="Genomic_DNA"/>
</dbReference>
<dbReference type="Pfam" id="PF12974">
    <property type="entry name" value="Phosphonate-bd"/>
    <property type="match status" value="1"/>
</dbReference>
<accession>A0ABD2W6J9</accession>
<dbReference type="SUPFAM" id="SSF53850">
    <property type="entry name" value="Periplasmic binding protein-like II"/>
    <property type="match status" value="1"/>
</dbReference>
<keyword evidence="3" id="KW-1185">Reference proteome</keyword>
<reference evidence="2 3" key="1">
    <citation type="journal article" date="2024" name="bioRxiv">
        <title>A reference genome for Trichogramma kaykai: A tiny desert-dwelling parasitoid wasp with competing sex-ratio distorters.</title>
        <authorList>
            <person name="Culotta J."/>
            <person name="Lindsey A.R."/>
        </authorList>
    </citation>
    <scope>NUCLEOTIDE SEQUENCE [LARGE SCALE GENOMIC DNA]</scope>
    <source>
        <strain evidence="2 3">KSX58</strain>
    </source>
</reference>